<protein>
    <recommendedName>
        <fullName evidence="8">L-seryl-tRNA(Sec) selenium transferase</fullName>
        <ecNumber evidence="8">2.9.1.1</ecNumber>
    </recommendedName>
    <alternativeName>
        <fullName evidence="8">Selenocysteine synthase</fullName>
        <shortName evidence="8">Sec synthase</shortName>
    </alternativeName>
    <alternativeName>
        <fullName evidence="8">Selenocysteinyl-tRNA(Sec) synthase</fullName>
    </alternativeName>
</protein>
<evidence type="ECO:0000256" key="6">
    <source>
        <dbReference type="ARBA" id="ARBA00023266"/>
    </source>
</evidence>
<reference evidence="11" key="1">
    <citation type="journal article" date="2021" name="PeerJ">
        <title>Extensive microbial diversity within the chicken gut microbiome revealed by metagenomics and culture.</title>
        <authorList>
            <person name="Gilroy R."/>
            <person name="Ravi A."/>
            <person name="Getino M."/>
            <person name="Pursley I."/>
            <person name="Horton D.L."/>
            <person name="Alikhan N.F."/>
            <person name="Baker D."/>
            <person name="Gharbi K."/>
            <person name="Hall N."/>
            <person name="Watson M."/>
            <person name="Adriaenssens E.M."/>
            <person name="Foster-Nyarko E."/>
            <person name="Jarju S."/>
            <person name="Secka A."/>
            <person name="Antonio M."/>
            <person name="Oren A."/>
            <person name="Chaudhuri R.R."/>
            <person name="La Ragione R."/>
            <person name="Hildebrand F."/>
            <person name="Pallen M.J."/>
        </authorList>
    </citation>
    <scope>NUCLEOTIDE SEQUENCE</scope>
    <source>
        <strain evidence="11">ChiSxjej5B17-1746</strain>
    </source>
</reference>
<evidence type="ECO:0000259" key="10">
    <source>
        <dbReference type="Pfam" id="PF12390"/>
    </source>
</evidence>
<dbReference type="Gene3D" id="3.40.640.10">
    <property type="entry name" value="Type I PLP-dependent aspartate aminotransferase-like (Major domain)"/>
    <property type="match status" value="1"/>
</dbReference>
<dbReference type="AlphaFoldDB" id="A0A9D1QZJ1"/>
<dbReference type="SUPFAM" id="SSF53383">
    <property type="entry name" value="PLP-dependent transferases"/>
    <property type="match status" value="1"/>
</dbReference>
<keyword evidence="6 8" id="KW-0711">Selenium</keyword>
<evidence type="ECO:0000313" key="12">
    <source>
        <dbReference type="Proteomes" id="UP000824264"/>
    </source>
</evidence>
<comment type="catalytic activity">
    <reaction evidence="8">
        <text>L-seryl-tRNA(Sec) + selenophosphate + H(+) = L-selenocysteinyl-tRNA(Sec) + phosphate</text>
        <dbReference type="Rhea" id="RHEA:22728"/>
        <dbReference type="Rhea" id="RHEA-COMP:9742"/>
        <dbReference type="Rhea" id="RHEA-COMP:9743"/>
        <dbReference type="ChEBI" id="CHEBI:15378"/>
        <dbReference type="ChEBI" id="CHEBI:16144"/>
        <dbReference type="ChEBI" id="CHEBI:43474"/>
        <dbReference type="ChEBI" id="CHEBI:78533"/>
        <dbReference type="ChEBI" id="CHEBI:78573"/>
        <dbReference type="EC" id="2.9.1.1"/>
    </reaction>
</comment>
<dbReference type="Pfam" id="PF03841">
    <property type="entry name" value="SelA"/>
    <property type="match status" value="1"/>
</dbReference>
<dbReference type="InterPro" id="IPR018319">
    <property type="entry name" value="SelA-like"/>
</dbReference>
<feature type="modified residue" description="N6-(pyridoxal phosphate)lysine" evidence="8 9">
    <location>
        <position position="297"/>
    </location>
</feature>
<evidence type="ECO:0000256" key="3">
    <source>
        <dbReference type="ARBA" id="ARBA00022679"/>
    </source>
</evidence>
<name>A0A9D1QZJ1_9BACT</name>
<dbReference type="InterPro" id="IPR015424">
    <property type="entry name" value="PyrdxlP-dep_Trfase"/>
</dbReference>
<reference evidence="11" key="2">
    <citation type="submission" date="2021-04" db="EMBL/GenBank/DDBJ databases">
        <authorList>
            <person name="Gilroy R."/>
        </authorList>
    </citation>
    <scope>NUCLEOTIDE SEQUENCE</scope>
    <source>
        <strain evidence="11">ChiSxjej5B17-1746</strain>
    </source>
</reference>
<keyword evidence="4 8" id="KW-0663">Pyridoxal phosphate</keyword>
<comment type="caution">
    <text evidence="11">The sequence shown here is derived from an EMBL/GenBank/DDBJ whole genome shotgun (WGS) entry which is preliminary data.</text>
</comment>
<dbReference type="PANTHER" id="PTHR32328:SF0">
    <property type="entry name" value="L-SERYL-TRNA(SEC) SELENIUM TRANSFERASE"/>
    <property type="match status" value="1"/>
</dbReference>
<dbReference type="Pfam" id="PF12390">
    <property type="entry name" value="Se-cys_synth_N"/>
    <property type="match status" value="1"/>
</dbReference>
<feature type="domain" description="L-seryl-tRNA selenium transferase N-terminal" evidence="10">
    <location>
        <begin position="6"/>
        <end position="47"/>
    </location>
</feature>
<evidence type="ECO:0000256" key="7">
    <source>
        <dbReference type="ARBA" id="ARBA00044507"/>
    </source>
</evidence>
<sequence length="482" mass="51334">MTQALFRALPAVDACLNALEASEPALVAATPRPLLRALVNRFLDGCRAAIREGRLTDPIRLSPEVLLPGLAAFAAREGAPRFRRVLNATGVVIHTNMGRSVLPAEAVEAVLNACRGYSNLELNLATGERGSRYSHVEDLLCTLTGAEAALVVNNNAAAVLITMDALCAGGEVVVARGQLVEIGGSFRIPDVMERSGAALREVGCTNRVHPQDYEKAINEHTVALMRVHTSNYRIVGFHSDVSVAELAEIAHRYGLPLIEDLGSGSFLDFSANGLPGEPTVRSVVAAGADVVTFSGDKVLGGPQAGIIVGKKAIIEAIKRNPLNRALRIDKMTLAALEATLRLYLDEETARRRVPTAAMMSAAPETLRRRASRLASRLRAACRERADICLVPGESRVGGGSFPENALPTTLVAVTPREGGAERLKRRLLATVPPLIGRLENHAFLLDPRTLADEEIPLAARVVREALETEDGGNAAMPPIAGL</sequence>
<dbReference type="NCBIfam" id="TIGR00474">
    <property type="entry name" value="selA"/>
    <property type="match status" value="1"/>
</dbReference>
<dbReference type="EC" id="2.9.1.1" evidence="8"/>
<dbReference type="Proteomes" id="UP000824264">
    <property type="component" value="Unassembled WGS sequence"/>
</dbReference>
<dbReference type="EMBL" id="DXGI01000042">
    <property type="protein sequence ID" value="HIW77753.1"/>
    <property type="molecule type" value="Genomic_DNA"/>
</dbReference>
<proteinExistence type="inferred from homology"/>
<comment type="subcellular location">
    <subcellularLocation>
        <location evidence="8">Cytoplasm</location>
    </subcellularLocation>
</comment>
<dbReference type="GO" id="GO:0001514">
    <property type="term" value="P:selenocysteine incorporation"/>
    <property type="evidence" value="ECO:0007669"/>
    <property type="project" value="UniProtKB-UniRule"/>
</dbReference>
<keyword evidence="3 8" id="KW-0808">Transferase</keyword>
<evidence type="ECO:0000256" key="4">
    <source>
        <dbReference type="ARBA" id="ARBA00022898"/>
    </source>
</evidence>
<dbReference type="InterPro" id="IPR004534">
    <property type="entry name" value="SelA_trans"/>
</dbReference>
<comment type="pathway">
    <text evidence="8">Aminoacyl-tRNA biosynthesis; selenocysteinyl-tRNA(Sec) biosynthesis; selenocysteinyl-tRNA(Sec) from L-seryl-tRNA(Sec) (bacterial route): step 1/1.</text>
</comment>
<evidence type="ECO:0000256" key="9">
    <source>
        <dbReference type="PIRSR" id="PIRSR618319-50"/>
    </source>
</evidence>
<accession>A0A9D1QZJ1</accession>
<organism evidence="11 12">
    <name type="scientific">Candidatus Bilophila faecipullorum</name>
    <dbReference type="NCBI Taxonomy" id="2838482"/>
    <lineage>
        <taxon>Bacteria</taxon>
        <taxon>Pseudomonadati</taxon>
        <taxon>Thermodesulfobacteriota</taxon>
        <taxon>Desulfovibrionia</taxon>
        <taxon>Desulfovibrionales</taxon>
        <taxon>Desulfovibrionaceae</taxon>
        <taxon>Bilophila</taxon>
    </lineage>
</organism>
<gene>
    <name evidence="8 11" type="primary">selA</name>
    <name evidence="11" type="ORF">H9874_01225</name>
</gene>
<dbReference type="InterPro" id="IPR015421">
    <property type="entry name" value="PyrdxlP-dep_Trfase_major"/>
</dbReference>
<keyword evidence="5 8" id="KW-0648">Protein biosynthesis</keyword>
<comment type="cofactor">
    <cofactor evidence="1 8 9">
        <name>pyridoxal 5'-phosphate</name>
        <dbReference type="ChEBI" id="CHEBI:597326"/>
    </cofactor>
</comment>
<evidence type="ECO:0000256" key="8">
    <source>
        <dbReference type="HAMAP-Rule" id="MF_00423"/>
    </source>
</evidence>
<comment type="similarity">
    <text evidence="7 8">Belongs to the SelA family.</text>
</comment>
<dbReference type="Gene3D" id="3.90.1150.180">
    <property type="match status" value="1"/>
</dbReference>
<evidence type="ECO:0000313" key="11">
    <source>
        <dbReference type="EMBL" id="HIW77753.1"/>
    </source>
</evidence>
<dbReference type="PANTHER" id="PTHR32328">
    <property type="entry name" value="L-SERYL-TRNA(SEC) SELENIUM TRANSFERASE"/>
    <property type="match status" value="1"/>
</dbReference>
<evidence type="ECO:0000256" key="1">
    <source>
        <dbReference type="ARBA" id="ARBA00001933"/>
    </source>
</evidence>
<dbReference type="GO" id="GO:0001717">
    <property type="term" value="P:conversion of seryl-tRNAsec to selenocys-tRNAsec"/>
    <property type="evidence" value="ECO:0007669"/>
    <property type="project" value="UniProtKB-UniRule"/>
</dbReference>
<comment type="function">
    <text evidence="8">Converts seryl-tRNA(Sec) to selenocysteinyl-tRNA(Sec) required for selenoprotein biosynthesis.</text>
</comment>
<keyword evidence="2 8" id="KW-0963">Cytoplasm</keyword>
<dbReference type="GO" id="GO:0005737">
    <property type="term" value="C:cytoplasm"/>
    <property type="evidence" value="ECO:0007669"/>
    <property type="project" value="UniProtKB-SubCell"/>
</dbReference>
<dbReference type="GO" id="GO:0004125">
    <property type="term" value="F:L-seryl-tRNA(Sec) selenium transferase activity"/>
    <property type="evidence" value="ECO:0007669"/>
    <property type="project" value="UniProtKB-UniRule"/>
</dbReference>
<evidence type="ECO:0000256" key="5">
    <source>
        <dbReference type="ARBA" id="ARBA00022917"/>
    </source>
</evidence>
<dbReference type="HAMAP" id="MF_00423">
    <property type="entry name" value="SelA"/>
    <property type="match status" value="1"/>
</dbReference>
<dbReference type="InterPro" id="IPR025862">
    <property type="entry name" value="SelA_trans_N_dom"/>
</dbReference>
<evidence type="ECO:0000256" key="2">
    <source>
        <dbReference type="ARBA" id="ARBA00022490"/>
    </source>
</evidence>